<comment type="cofactor">
    <cofactor evidence="1 10">
        <name>Mg(2+)</name>
        <dbReference type="ChEBI" id="CHEBI:18420"/>
    </cofactor>
</comment>
<comment type="caution">
    <text evidence="14">The sequence shown here is derived from an EMBL/GenBank/DDBJ whole genome shotgun (WGS) entry which is preliminary data.</text>
</comment>
<dbReference type="GO" id="GO:0005524">
    <property type="term" value="F:ATP binding"/>
    <property type="evidence" value="ECO:0007669"/>
    <property type="project" value="UniProtKB-UniRule"/>
</dbReference>
<proteinExistence type="inferred from homology"/>
<keyword evidence="8 10" id="KW-0460">Magnesium</keyword>
<dbReference type="SUPFAM" id="SSF52540">
    <property type="entry name" value="P-loop containing nucleoside triphosphate hydrolases"/>
    <property type="match status" value="2"/>
</dbReference>
<evidence type="ECO:0000313" key="15">
    <source>
        <dbReference type="Proteomes" id="UP000253805"/>
    </source>
</evidence>
<name>A0A369P6H4_9ACTN</name>
<dbReference type="Pfam" id="PF01715">
    <property type="entry name" value="IPPT"/>
    <property type="match status" value="1"/>
</dbReference>
<keyword evidence="7 10" id="KW-0067">ATP-binding</keyword>
<comment type="function">
    <text evidence="2 10 12">Catalyzes the transfer of a dimethylallyl group onto the adenine at position 37 in tRNAs that read codons beginning with uridine, leading to the formation of N6-(dimethylallyl)adenosine (i(6)A).</text>
</comment>
<evidence type="ECO:0000256" key="10">
    <source>
        <dbReference type="HAMAP-Rule" id="MF_00185"/>
    </source>
</evidence>
<organism evidence="14 15">
    <name type="scientific">Adlercreutzia equolifaciens subsp. celatus</name>
    <dbReference type="NCBI Taxonomy" id="394340"/>
    <lineage>
        <taxon>Bacteria</taxon>
        <taxon>Bacillati</taxon>
        <taxon>Actinomycetota</taxon>
        <taxon>Coriobacteriia</taxon>
        <taxon>Eggerthellales</taxon>
        <taxon>Eggerthellaceae</taxon>
        <taxon>Adlercreutzia</taxon>
    </lineage>
</organism>
<evidence type="ECO:0000256" key="2">
    <source>
        <dbReference type="ARBA" id="ARBA00003213"/>
    </source>
</evidence>
<keyword evidence="6 10" id="KW-0547">Nucleotide-binding</keyword>
<feature type="binding site" evidence="10">
    <location>
        <begin position="15"/>
        <end position="20"/>
    </location>
    <ligand>
        <name>substrate</name>
    </ligand>
</feature>
<evidence type="ECO:0000256" key="8">
    <source>
        <dbReference type="ARBA" id="ARBA00022842"/>
    </source>
</evidence>
<dbReference type="HAMAP" id="MF_00185">
    <property type="entry name" value="IPP_trans"/>
    <property type="match status" value="1"/>
</dbReference>
<dbReference type="PANTHER" id="PTHR11088:SF60">
    <property type="entry name" value="TRNA DIMETHYLALLYLTRANSFERASE"/>
    <property type="match status" value="1"/>
</dbReference>
<comment type="caution">
    <text evidence="10">Lacks conserved residue(s) required for the propagation of feature annotation.</text>
</comment>
<sequence length="316" mass="34288">MLELSAPVIAIVGPTASGKTDAAQIVAERLGGEVVSADSMQIYRGMDIGTGKLPASERRVPHHGFDLVDPGAPYSAALFQAFARHCFRDIDARGKRAVLCGGTGQYAQAAIDDFAFPKGDQVENPVRERWTAYAEEHGNQALWEALEARDPASAAVIHPNNVRRVVRAFELLEEGASYAEQKQRLATVAPFVPAVQFGLAVEPAILNERIDARVDAMVAAGLVDEVRGLLAAGFRDGVTAPQAIGYKEIVEALDGNITLEEAVQAIKTATRRYGKRQRTWFRRDKRIRWVNADVGDAEAVAAEILSQLETLDAYHG</sequence>
<dbReference type="GO" id="GO:0052381">
    <property type="term" value="F:tRNA dimethylallyltransferase activity"/>
    <property type="evidence" value="ECO:0007669"/>
    <property type="project" value="UniProtKB-UniRule"/>
</dbReference>
<dbReference type="Gene3D" id="3.40.50.300">
    <property type="entry name" value="P-loop containing nucleotide triphosphate hydrolases"/>
    <property type="match status" value="1"/>
</dbReference>
<dbReference type="PANTHER" id="PTHR11088">
    <property type="entry name" value="TRNA DIMETHYLALLYLTRANSFERASE"/>
    <property type="match status" value="1"/>
</dbReference>
<dbReference type="InterPro" id="IPR039657">
    <property type="entry name" value="Dimethylallyltransferase"/>
</dbReference>
<evidence type="ECO:0000256" key="4">
    <source>
        <dbReference type="ARBA" id="ARBA00022679"/>
    </source>
</evidence>
<dbReference type="EMBL" id="PPUT01000002">
    <property type="protein sequence ID" value="RDC46636.1"/>
    <property type="molecule type" value="Genomic_DNA"/>
</dbReference>
<keyword evidence="5 10" id="KW-0819">tRNA processing</keyword>
<dbReference type="Gene3D" id="1.10.20.140">
    <property type="match status" value="1"/>
</dbReference>
<evidence type="ECO:0000256" key="11">
    <source>
        <dbReference type="RuleBase" id="RU003783"/>
    </source>
</evidence>
<keyword evidence="4 10" id="KW-0808">Transferase</keyword>
<evidence type="ECO:0000256" key="13">
    <source>
        <dbReference type="RuleBase" id="RU003785"/>
    </source>
</evidence>
<evidence type="ECO:0000256" key="9">
    <source>
        <dbReference type="ARBA" id="ARBA00049563"/>
    </source>
</evidence>
<dbReference type="EC" id="2.5.1.75" evidence="10"/>
<protein>
    <recommendedName>
        <fullName evidence="10">tRNA dimethylallyltransferase</fullName>
        <ecNumber evidence="10">2.5.1.75</ecNumber>
    </recommendedName>
    <alternativeName>
        <fullName evidence="10">Dimethylallyl diphosphate:tRNA dimethylallyltransferase</fullName>
        <shortName evidence="10">DMAPP:tRNA dimethylallyltransferase</shortName>
        <shortName evidence="10">DMATase</shortName>
    </alternativeName>
    <alternativeName>
        <fullName evidence="10">Isopentenyl-diphosphate:tRNA isopentenyltransferase</fullName>
        <shortName evidence="10">IPP transferase</shortName>
        <shortName evidence="10">IPPT</shortName>
        <shortName evidence="10">IPTase</shortName>
    </alternativeName>
</protein>
<feature type="site" description="Interaction with substrate tRNA" evidence="10">
    <location>
        <position position="127"/>
    </location>
</feature>
<comment type="similarity">
    <text evidence="3 10 13">Belongs to the IPP transferase family.</text>
</comment>
<dbReference type="InterPro" id="IPR027417">
    <property type="entry name" value="P-loop_NTPase"/>
</dbReference>
<feature type="region of interest" description="Interaction with substrate tRNA" evidence="10">
    <location>
        <begin position="38"/>
        <end position="41"/>
    </location>
</feature>
<dbReference type="GO" id="GO:0006400">
    <property type="term" value="P:tRNA modification"/>
    <property type="evidence" value="ECO:0007669"/>
    <property type="project" value="TreeGrafter"/>
</dbReference>
<reference evidence="14 15" key="1">
    <citation type="journal article" date="2018" name="Elife">
        <title>Discovery and characterization of a prevalent human gut bacterial enzyme sufficient for the inactivation of a family of plant toxins.</title>
        <authorList>
            <person name="Koppel N."/>
            <person name="Bisanz J.E."/>
            <person name="Pandelia M.E."/>
            <person name="Turnbaugh P.J."/>
            <person name="Balskus E.P."/>
        </authorList>
    </citation>
    <scope>NUCLEOTIDE SEQUENCE [LARGE SCALE GENOMIC DNA]</scope>
    <source>
        <strain evidence="14 15">OB21 GAM 11</strain>
    </source>
</reference>
<dbReference type="NCBIfam" id="TIGR00174">
    <property type="entry name" value="miaA"/>
    <property type="match status" value="1"/>
</dbReference>
<evidence type="ECO:0000256" key="12">
    <source>
        <dbReference type="RuleBase" id="RU003784"/>
    </source>
</evidence>
<evidence type="ECO:0000256" key="6">
    <source>
        <dbReference type="ARBA" id="ARBA00022741"/>
    </source>
</evidence>
<evidence type="ECO:0000313" key="14">
    <source>
        <dbReference type="EMBL" id="RDC46636.1"/>
    </source>
</evidence>
<gene>
    <name evidence="10" type="primary">miaA</name>
    <name evidence="14" type="ORF">C1850_01555</name>
</gene>
<dbReference type="AlphaFoldDB" id="A0A369P6H4"/>
<dbReference type="InterPro" id="IPR018022">
    <property type="entry name" value="IPT"/>
</dbReference>
<comment type="catalytic activity">
    <reaction evidence="9 10 11">
        <text>adenosine(37) in tRNA + dimethylallyl diphosphate = N(6)-dimethylallyladenosine(37) in tRNA + diphosphate</text>
        <dbReference type="Rhea" id="RHEA:26482"/>
        <dbReference type="Rhea" id="RHEA-COMP:10162"/>
        <dbReference type="Rhea" id="RHEA-COMP:10375"/>
        <dbReference type="ChEBI" id="CHEBI:33019"/>
        <dbReference type="ChEBI" id="CHEBI:57623"/>
        <dbReference type="ChEBI" id="CHEBI:74411"/>
        <dbReference type="ChEBI" id="CHEBI:74415"/>
        <dbReference type="EC" id="2.5.1.75"/>
    </reaction>
</comment>
<evidence type="ECO:0000256" key="1">
    <source>
        <dbReference type="ARBA" id="ARBA00001946"/>
    </source>
</evidence>
<dbReference type="RefSeq" id="WP_114548350.1">
    <property type="nucleotide sequence ID" value="NZ_PPUT01000002.1"/>
</dbReference>
<feature type="binding site" evidence="10">
    <location>
        <begin position="13"/>
        <end position="20"/>
    </location>
    <ligand>
        <name>ATP</name>
        <dbReference type="ChEBI" id="CHEBI:30616"/>
    </ligand>
</feature>
<accession>A0A369P6H4</accession>
<evidence type="ECO:0000256" key="7">
    <source>
        <dbReference type="ARBA" id="ARBA00022840"/>
    </source>
</evidence>
<evidence type="ECO:0000256" key="3">
    <source>
        <dbReference type="ARBA" id="ARBA00005842"/>
    </source>
</evidence>
<comment type="subunit">
    <text evidence="10">Monomer.</text>
</comment>
<dbReference type="Proteomes" id="UP000253805">
    <property type="component" value="Unassembled WGS sequence"/>
</dbReference>
<feature type="site" description="Interaction with substrate tRNA" evidence="10">
    <location>
        <position position="103"/>
    </location>
</feature>
<evidence type="ECO:0000256" key="5">
    <source>
        <dbReference type="ARBA" id="ARBA00022694"/>
    </source>
</evidence>